<sequence>MYDEAGPPGMTRRGRGDRERRMVMEGLENKYLEFTAVGFCFLAALPWVKEIRENGLWEEDVAILDWEKTVGCRAEGDCPRYGILLEHEGKRLGIAAEKVTGVREVAPDCIMELKRPVKNEKNRFISAAVIRKEHGKGLAFVLCMEILADLAVINSE</sequence>
<evidence type="ECO:0000313" key="2">
    <source>
        <dbReference type="Proteomes" id="UP001060164"/>
    </source>
</evidence>
<dbReference type="InterPro" id="IPR036061">
    <property type="entry name" value="CheW-like_dom_sf"/>
</dbReference>
<name>A0ABY5VFP2_9FIRM</name>
<proteinExistence type="predicted"/>
<organism evidence="1 2">
    <name type="scientific">Ruminococcus gauvreauii</name>
    <dbReference type="NCBI Taxonomy" id="438033"/>
    <lineage>
        <taxon>Bacteria</taxon>
        <taxon>Bacillati</taxon>
        <taxon>Bacillota</taxon>
        <taxon>Clostridia</taxon>
        <taxon>Eubacteriales</taxon>
        <taxon>Oscillospiraceae</taxon>
        <taxon>Ruminococcus</taxon>
    </lineage>
</organism>
<keyword evidence="2" id="KW-1185">Reference proteome</keyword>
<accession>A0ABY5VFP2</accession>
<dbReference type="SUPFAM" id="SSF50341">
    <property type="entry name" value="CheW-like"/>
    <property type="match status" value="1"/>
</dbReference>
<dbReference type="RefSeq" id="WP_028528726.1">
    <property type="nucleotide sequence ID" value="NZ_CABLBR010000014.1"/>
</dbReference>
<gene>
    <name evidence="1" type="ORF">NQ502_17450</name>
</gene>
<dbReference type="EMBL" id="CP102290">
    <property type="protein sequence ID" value="UWP59127.1"/>
    <property type="molecule type" value="Genomic_DNA"/>
</dbReference>
<reference evidence="1" key="1">
    <citation type="journal article" date="2022" name="Cell">
        <title>Design, construction, and in vivo augmentation of a complex gut microbiome.</title>
        <authorList>
            <person name="Cheng A.G."/>
            <person name="Ho P.Y."/>
            <person name="Aranda-Diaz A."/>
            <person name="Jain S."/>
            <person name="Yu F.B."/>
            <person name="Meng X."/>
            <person name="Wang M."/>
            <person name="Iakiviak M."/>
            <person name="Nagashima K."/>
            <person name="Zhao A."/>
            <person name="Murugkar P."/>
            <person name="Patil A."/>
            <person name="Atabakhsh K."/>
            <person name="Weakley A."/>
            <person name="Yan J."/>
            <person name="Brumbaugh A.R."/>
            <person name="Higginbottom S."/>
            <person name="Dimas A."/>
            <person name="Shiver A.L."/>
            <person name="Deutschbauer A."/>
            <person name="Neff N."/>
            <person name="Sonnenburg J.L."/>
            <person name="Huang K.C."/>
            <person name="Fischbach M.A."/>
        </authorList>
    </citation>
    <scope>NUCLEOTIDE SEQUENCE</scope>
    <source>
        <strain evidence="1">DSM 19829</strain>
    </source>
</reference>
<dbReference type="Proteomes" id="UP001060164">
    <property type="component" value="Chromosome"/>
</dbReference>
<evidence type="ECO:0000313" key="1">
    <source>
        <dbReference type="EMBL" id="UWP59127.1"/>
    </source>
</evidence>
<protein>
    <submittedName>
        <fullName evidence="1">Uncharacterized protein</fullName>
    </submittedName>
</protein>